<proteinExistence type="predicted"/>
<evidence type="ECO:0000313" key="2">
    <source>
        <dbReference type="Proteomes" id="UP000004995"/>
    </source>
</evidence>
<name>K3YWP3_SETIT</name>
<sequence>MEKMDLAMHQRRWTFRLSTRARKRHDDKYAGEQSSGESVCAYAPARPRRPTTTSAAREAAAKDGWFARARGRELIRAFARYRLPPRPPGGIFCSLTWWTRSMGKRCRPDRLYDGDASFGWWLSVFFLFYF</sequence>
<dbReference type="EnsemblPlants" id="KQL31398">
    <property type="protein sequence ID" value="KQL31398"/>
    <property type="gene ID" value="SETIT_018689mg"/>
</dbReference>
<keyword evidence="2" id="KW-1185">Reference proteome</keyword>
<dbReference type="Gramene" id="KQL31398">
    <property type="protein sequence ID" value="KQL31398"/>
    <property type="gene ID" value="SETIT_018689mg"/>
</dbReference>
<dbReference type="Proteomes" id="UP000004995">
    <property type="component" value="Unassembled WGS sequence"/>
</dbReference>
<accession>K3YWP3</accession>
<dbReference type="InParanoid" id="K3YWP3"/>
<evidence type="ECO:0000313" key="1">
    <source>
        <dbReference type="EnsemblPlants" id="KQL31398"/>
    </source>
</evidence>
<reference evidence="2" key="1">
    <citation type="journal article" date="2012" name="Nat. Biotechnol.">
        <title>Reference genome sequence of the model plant Setaria.</title>
        <authorList>
            <person name="Bennetzen J.L."/>
            <person name="Schmutz J."/>
            <person name="Wang H."/>
            <person name="Percifield R."/>
            <person name="Hawkins J."/>
            <person name="Pontaroli A.C."/>
            <person name="Estep M."/>
            <person name="Feng L."/>
            <person name="Vaughn J.N."/>
            <person name="Grimwood J."/>
            <person name="Jenkins J."/>
            <person name="Barry K."/>
            <person name="Lindquist E."/>
            <person name="Hellsten U."/>
            <person name="Deshpande S."/>
            <person name="Wang X."/>
            <person name="Wu X."/>
            <person name="Mitros T."/>
            <person name="Triplett J."/>
            <person name="Yang X."/>
            <person name="Ye C.Y."/>
            <person name="Mauro-Herrera M."/>
            <person name="Wang L."/>
            <person name="Li P."/>
            <person name="Sharma M."/>
            <person name="Sharma R."/>
            <person name="Ronald P.C."/>
            <person name="Panaud O."/>
            <person name="Kellogg E.A."/>
            <person name="Brutnell T.P."/>
            <person name="Doust A.N."/>
            <person name="Tuskan G.A."/>
            <person name="Rokhsar D."/>
            <person name="Devos K.M."/>
        </authorList>
    </citation>
    <scope>NUCLEOTIDE SEQUENCE [LARGE SCALE GENOMIC DNA]</scope>
    <source>
        <strain evidence="2">cv. Yugu1</strain>
    </source>
</reference>
<dbReference type="HOGENOM" id="CLU_1941730_0_0_1"/>
<reference evidence="1" key="2">
    <citation type="submission" date="2018-08" db="UniProtKB">
        <authorList>
            <consortium name="EnsemblPlants"/>
        </authorList>
    </citation>
    <scope>IDENTIFICATION</scope>
    <source>
        <strain evidence="1">Yugu1</strain>
    </source>
</reference>
<organism evidence="1 2">
    <name type="scientific">Setaria italica</name>
    <name type="common">Foxtail millet</name>
    <name type="synonym">Panicum italicum</name>
    <dbReference type="NCBI Taxonomy" id="4555"/>
    <lineage>
        <taxon>Eukaryota</taxon>
        <taxon>Viridiplantae</taxon>
        <taxon>Streptophyta</taxon>
        <taxon>Embryophyta</taxon>
        <taxon>Tracheophyta</taxon>
        <taxon>Spermatophyta</taxon>
        <taxon>Magnoliopsida</taxon>
        <taxon>Liliopsida</taxon>
        <taxon>Poales</taxon>
        <taxon>Poaceae</taxon>
        <taxon>PACMAD clade</taxon>
        <taxon>Panicoideae</taxon>
        <taxon>Panicodae</taxon>
        <taxon>Paniceae</taxon>
        <taxon>Cenchrinae</taxon>
        <taxon>Setaria</taxon>
    </lineage>
</organism>
<dbReference type="EMBL" id="AGNK02000541">
    <property type="status" value="NOT_ANNOTATED_CDS"/>
    <property type="molecule type" value="Genomic_DNA"/>
</dbReference>
<dbReference type="AlphaFoldDB" id="K3YWP3"/>
<protein>
    <submittedName>
        <fullName evidence="1">Uncharacterized protein</fullName>
    </submittedName>
</protein>